<feature type="transmembrane region" description="Helical" evidence="6">
    <location>
        <begin position="44"/>
        <end position="64"/>
    </location>
</feature>
<organism evidence="8 9">
    <name type="scientific">Gallaecimonas pentaromativorans</name>
    <dbReference type="NCBI Taxonomy" id="584787"/>
    <lineage>
        <taxon>Bacteria</taxon>
        <taxon>Pseudomonadati</taxon>
        <taxon>Pseudomonadota</taxon>
        <taxon>Gammaproteobacteria</taxon>
        <taxon>Enterobacterales</taxon>
        <taxon>Gallaecimonadaceae</taxon>
        <taxon>Gallaecimonas</taxon>
    </lineage>
</organism>
<dbReference type="InterPro" id="IPR032694">
    <property type="entry name" value="CopC/D"/>
</dbReference>
<feature type="transmembrane region" description="Helical" evidence="6">
    <location>
        <begin position="200"/>
        <end position="220"/>
    </location>
</feature>
<gene>
    <name evidence="8" type="ORF">EDC28_101548</name>
</gene>
<keyword evidence="2 6" id="KW-1003">Cell membrane</keyword>
<evidence type="ECO:0000259" key="7">
    <source>
        <dbReference type="Pfam" id="PF05425"/>
    </source>
</evidence>
<evidence type="ECO:0000256" key="1">
    <source>
        <dbReference type="ARBA" id="ARBA00004651"/>
    </source>
</evidence>
<feature type="transmembrane region" description="Helical" evidence="6">
    <location>
        <begin position="154"/>
        <end position="179"/>
    </location>
</feature>
<keyword evidence="6" id="KW-0997">Cell inner membrane</keyword>
<feature type="transmembrane region" description="Helical" evidence="6">
    <location>
        <begin position="125"/>
        <end position="142"/>
    </location>
</feature>
<sequence>MWPALIVASKWGIYLTLCSAIGALFIQVMALFRLPGREAIHRHLGRYGLFCGVGGALMALGHFLSLVGSFSGKGLSGITDTTALALLWLSPEGAALCWRLAAAALVVMVALGLRLGFYRQLAGKALLPISYALAATFMAIGGTRNGHSLDMGGVGQVLIGLHLLAVGWWLGALYPLWYLSRTLGGREAAPIMARFGDDAAVVLVVLFITGCSALILIGVLPELGVSPYGKMMAIKLLLVIGVLLLAARHKWKLVPTLAASPDASALARSIVIEGLVMLSLLAATAYLALLPGPG</sequence>
<comment type="subcellular location">
    <subcellularLocation>
        <location evidence="6">Cell inner membrane</location>
        <topology evidence="6">Multi-pass membrane protein</topology>
    </subcellularLocation>
    <subcellularLocation>
        <location evidence="1">Cell membrane</location>
        <topology evidence="1">Multi-pass membrane protein</topology>
    </subcellularLocation>
</comment>
<evidence type="ECO:0000256" key="5">
    <source>
        <dbReference type="ARBA" id="ARBA00023136"/>
    </source>
</evidence>
<keyword evidence="4 6" id="KW-1133">Transmembrane helix</keyword>
<comment type="function">
    <text evidence="6">Involved in copper resistance.</text>
</comment>
<proteinExistence type="inferred from homology"/>
<comment type="caution">
    <text evidence="8">The sequence shown here is derived from an EMBL/GenBank/DDBJ whole genome shotgun (WGS) entry which is preliminary data.</text>
</comment>
<name>A0A3N1PQ20_9GAMM</name>
<feature type="transmembrane region" description="Helical" evidence="6">
    <location>
        <begin position="270"/>
        <end position="289"/>
    </location>
</feature>
<dbReference type="AlphaFoldDB" id="A0A3N1PQ20"/>
<dbReference type="EMBL" id="RJUL01000001">
    <property type="protein sequence ID" value="ROQ30855.1"/>
    <property type="molecule type" value="Genomic_DNA"/>
</dbReference>
<dbReference type="PANTHER" id="PTHR34820:SF4">
    <property type="entry name" value="INNER MEMBRANE PROTEIN YEBZ"/>
    <property type="match status" value="1"/>
</dbReference>
<dbReference type="GO" id="GO:0006825">
    <property type="term" value="P:copper ion transport"/>
    <property type="evidence" value="ECO:0007669"/>
    <property type="project" value="InterPro"/>
</dbReference>
<keyword evidence="6" id="KW-0186">Copper</keyword>
<evidence type="ECO:0000313" key="9">
    <source>
        <dbReference type="Proteomes" id="UP000268033"/>
    </source>
</evidence>
<dbReference type="Proteomes" id="UP000268033">
    <property type="component" value="Unassembled WGS sequence"/>
</dbReference>
<dbReference type="InterPro" id="IPR008457">
    <property type="entry name" value="Cu-R_CopD_dom"/>
</dbReference>
<dbReference type="GO" id="GO:0046688">
    <property type="term" value="P:response to copper ion"/>
    <property type="evidence" value="ECO:0007669"/>
    <property type="project" value="UniProtKB-UniRule"/>
</dbReference>
<evidence type="ECO:0000256" key="3">
    <source>
        <dbReference type="ARBA" id="ARBA00022692"/>
    </source>
</evidence>
<dbReference type="Pfam" id="PF05425">
    <property type="entry name" value="CopD"/>
    <property type="match status" value="1"/>
</dbReference>
<protein>
    <recommendedName>
        <fullName evidence="6">Copper resistance protein D</fullName>
    </recommendedName>
</protein>
<dbReference type="PANTHER" id="PTHR34820">
    <property type="entry name" value="INNER MEMBRANE PROTEIN YEBZ"/>
    <property type="match status" value="1"/>
</dbReference>
<dbReference type="GO" id="GO:0005886">
    <property type="term" value="C:plasma membrane"/>
    <property type="evidence" value="ECO:0007669"/>
    <property type="project" value="UniProtKB-SubCell"/>
</dbReference>
<feature type="transmembrane region" description="Helical" evidence="6">
    <location>
        <begin position="232"/>
        <end position="249"/>
    </location>
</feature>
<evidence type="ECO:0000256" key="4">
    <source>
        <dbReference type="ARBA" id="ARBA00022989"/>
    </source>
</evidence>
<feature type="transmembrane region" description="Helical" evidence="6">
    <location>
        <begin position="93"/>
        <end position="113"/>
    </location>
</feature>
<evidence type="ECO:0000256" key="6">
    <source>
        <dbReference type="RuleBase" id="RU369037"/>
    </source>
</evidence>
<feature type="domain" description="Copper resistance protein D" evidence="7">
    <location>
        <begin position="190"/>
        <end position="287"/>
    </location>
</feature>
<evidence type="ECO:0000313" key="8">
    <source>
        <dbReference type="EMBL" id="ROQ30855.1"/>
    </source>
</evidence>
<evidence type="ECO:0000256" key="2">
    <source>
        <dbReference type="ARBA" id="ARBA00022475"/>
    </source>
</evidence>
<dbReference type="STRING" id="584787.GCA_001247655_03552"/>
<feature type="transmembrane region" description="Helical" evidence="6">
    <location>
        <begin position="12"/>
        <end position="32"/>
    </location>
</feature>
<reference evidence="8 9" key="1">
    <citation type="submission" date="2018-11" db="EMBL/GenBank/DDBJ databases">
        <title>Genomic Encyclopedia of Type Strains, Phase IV (KMG-IV): sequencing the most valuable type-strain genomes for metagenomic binning, comparative biology and taxonomic classification.</title>
        <authorList>
            <person name="Goeker M."/>
        </authorList>
    </citation>
    <scope>NUCLEOTIDE SEQUENCE [LARGE SCALE GENOMIC DNA]</scope>
    <source>
        <strain evidence="8 9">DSM 21945</strain>
    </source>
</reference>
<comment type="similarity">
    <text evidence="6">Belongs to the CopD family.</text>
</comment>
<keyword evidence="5 6" id="KW-0472">Membrane</keyword>
<dbReference type="RefSeq" id="WP_123420566.1">
    <property type="nucleotide sequence ID" value="NZ_RJUL01000001.1"/>
</dbReference>
<keyword evidence="3 6" id="KW-0812">Transmembrane</keyword>
<keyword evidence="9" id="KW-1185">Reference proteome</keyword>
<accession>A0A3N1PQ20</accession>